<sequence>MPPSPAPSGGSYDLVVFCHLRWDFVYQRPQHLISRLSQTYRTLFVEEPWRRPDRPDSPLRKITERLHVLQPNVDHIDEISNVLADYLPGGRTDIAWFYSPSFFPLLADLRCDTVVYDCMDELSLFRGAPASLVQLEDRLLLRADVVFTGGRSLYEAKASRNASVHCFPSSVDQDHFSSAQRSLPVPADIAAVKSPIVGYFGVIDERIDLELLAATGDLLPEVNFVMIGPIAKIALEDLPQRENIHYLGMRDYQELPNFLQRFDVAMMPFALNDATKFISPTKTLEYMAAGKPIVSTAIRDVVREYADSVAIVDSPDSFADAIRRALATSTPPDYTTILDNTSWDATAKRMRALLEKTLV</sequence>
<proteinExistence type="predicted"/>
<name>A0ABM9B468_9BACT</name>
<dbReference type="Proteomes" id="UP000837803">
    <property type="component" value="Unassembled WGS sequence"/>
</dbReference>
<dbReference type="PANTHER" id="PTHR12526">
    <property type="entry name" value="GLYCOSYLTRANSFERASE"/>
    <property type="match status" value="1"/>
</dbReference>
<dbReference type="SUPFAM" id="SSF53756">
    <property type="entry name" value="UDP-Glycosyltransferase/glycogen phosphorylase"/>
    <property type="match status" value="1"/>
</dbReference>
<dbReference type="EMBL" id="CAKLPZ010000004">
    <property type="protein sequence ID" value="CAH1002048.1"/>
    <property type="molecule type" value="Genomic_DNA"/>
</dbReference>
<dbReference type="Gene3D" id="3.40.50.2000">
    <property type="entry name" value="Glycogen Phosphorylase B"/>
    <property type="match status" value="1"/>
</dbReference>
<evidence type="ECO:0000313" key="2">
    <source>
        <dbReference type="Proteomes" id="UP000837803"/>
    </source>
</evidence>
<organism evidence="1 2">
    <name type="scientific">Neolewinella maritima</name>
    <dbReference type="NCBI Taxonomy" id="1383882"/>
    <lineage>
        <taxon>Bacteria</taxon>
        <taxon>Pseudomonadati</taxon>
        <taxon>Bacteroidota</taxon>
        <taxon>Saprospiria</taxon>
        <taxon>Saprospirales</taxon>
        <taxon>Lewinellaceae</taxon>
        <taxon>Neolewinella</taxon>
    </lineage>
</organism>
<keyword evidence="2" id="KW-1185">Reference proteome</keyword>
<reference evidence="1" key="1">
    <citation type="submission" date="2021-12" db="EMBL/GenBank/DDBJ databases">
        <authorList>
            <person name="Rodrigo-Torres L."/>
            <person name="Arahal R. D."/>
            <person name="Lucena T."/>
        </authorList>
    </citation>
    <scope>NUCLEOTIDE SEQUENCE</scope>
    <source>
        <strain evidence="1">CECT 8419</strain>
    </source>
</reference>
<evidence type="ECO:0008006" key="3">
    <source>
        <dbReference type="Google" id="ProtNLM"/>
    </source>
</evidence>
<evidence type="ECO:0000313" key="1">
    <source>
        <dbReference type="EMBL" id="CAH1002048.1"/>
    </source>
</evidence>
<gene>
    <name evidence="1" type="ORF">LEM8419_02963</name>
</gene>
<comment type="caution">
    <text evidence="1">The sequence shown here is derived from an EMBL/GenBank/DDBJ whole genome shotgun (WGS) entry which is preliminary data.</text>
</comment>
<dbReference type="PANTHER" id="PTHR12526:SF630">
    <property type="entry name" value="GLYCOSYLTRANSFERASE"/>
    <property type="match status" value="1"/>
</dbReference>
<protein>
    <recommendedName>
        <fullName evidence="3">Glycosyltransferase family 1 protein</fullName>
    </recommendedName>
</protein>
<accession>A0ABM9B468</accession>
<dbReference type="Pfam" id="PF13692">
    <property type="entry name" value="Glyco_trans_1_4"/>
    <property type="match status" value="1"/>
</dbReference>